<dbReference type="Proteomes" id="UP000663912">
    <property type="component" value="Chromosome 2"/>
</dbReference>
<dbReference type="EMBL" id="JAAMCP010000006">
    <property type="protein sequence ID" value="NTF37420.1"/>
    <property type="molecule type" value="Genomic_DNA"/>
</dbReference>
<name>A0AAE7R5R0_9HYPH</name>
<gene>
    <name evidence="6" type="ORF">G6L72_11960</name>
    <name evidence="7" type="ORF">G6M88_19225</name>
</gene>
<organism evidence="7 8">
    <name type="scientific">Agrobacterium rubi</name>
    <dbReference type="NCBI Taxonomy" id="28099"/>
    <lineage>
        <taxon>Bacteria</taxon>
        <taxon>Pseudomonadati</taxon>
        <taxon>Pseudomonadota</taxon>
        <taxon>Alphaproteobacteria</taxon>
        <taxon>Hyphomicrobiales</taxon>
        <taxon>Rhizobiaceae</taxon>
        <taxon>Rhizobium/Agrobacterium group</taxon>
        <taxon>Agrobacterium</taxon>
    </lineage>
</organism>
<dbReference type="Proteomes" id="UP000822331">
    <property type="component" value="Unassembled WGS sequence"/>
</dbReference>
<dbReference type="Gene3D" id="3.10.105.10">
    <property type="entry name" value="Dipeptide-binding Protein, Domain 3"/>
    <property type="match status" value="1"/>
</dbReference>
<proteinExistence type="inferred from homology"/>
<feature type="chain" id="PRO_5042196738" evidence="4">
    <location>
        <begin position="23"/>
        <end position="498"/>
    </location>
</feature>
<evidence type="ECO:0000256" key="4">
    <source>
        <dbReference type="SAM" id="SignalP"/>
    </source>
</evidence>
<dbReference type="Gene3D" id="3.40.190.10">
    <property type="entry name" value="Periplasmic binding protein-like II"/>
    <property type="match status" value="1"/>
</dbReference>
<evidence type="ECO:0000256" key="1">
    <source>
        <dbReference type="ARBA" id="ARBA00004418"/>
    </source>
</evidence>
<dbReference type="GO" id="GO:0030288">
    <property type="term" value="C:outer membrane-bounded periplasmic space"/>
    <property type="evidence" value="ECO:0007669"/>
    <property type="project" value="UniProtKB-ARBA"/>
</dbReference>
<evidence type="ECO:0000313" key="7">
    <source>
        <dbReference type="EMBL" id="QTG02525.1"/>
    </source>
</evidence>
<sequence>MSRKIMTALILAGGLMAGSASAADLRIALADDPDALDPVSNAASTGISVLSTMCERLLYTDAKLNILPGLAERWEWSDDALSLTLHLAKDVKFQDGTPFDSAAVKVNLDRARKPGTQRYSDLTSISSIETPDPQTVVIKVAQPAAQLLGTLAERNGMYFSPKALEREGANVGRAPVCVGPYKFVSRVAQDRITLEKDPNYRFAKDYSFDRVIFRIIPADSVRLANLQSGDVDMIEKLDPALADTVKSDDSLAMIQNFAANSQALMFNLERKGPMQDPRVRHALELSLDKQAIVDAVFAGYYKAANQFASPDSPFYNMDFPIPARDVAAAKKLLDEAGVKQPVPFTMLVPNRPLSVRVGELIQAMTVEAGFDTKLNVVDFATTLKLTADGDFESWGPIGQQSANDLDTLAVPVLSSKGGRNVGKYNNPEMDRLLDATRAAVDPKERIALFKQAQALVAKDLPVIYLYHQAPIFALKASLKGVTLTGDGFPILRGAKIEG</sequence>
<dbReference type="PIRSF" id="PIRSF002741">
    <property type="entry name" value="MppA"/>
    <property type="match status" value="1"/>
</dbReference>
<comment type="subcellular location">
    <subcellularLocation>
        <location evidence="1">Periplasm</location>
    </subcellularLocation>
</comment>
<dbReference type="PANTHER" id="PTHR30290">
    <property type="entry name" value="PERIPLASMIC BINDING COMPONENT OF ABC TRANSPORTER"/>
    <property type="match status" value="1"/>
</dbReference>
<reference evidence="7" key="2">
    <citation type="submission" date="2020-02" db="EMBL/GenBank/DDBJ databases">
        <title>Unexpected conservation and global transmission of agrobacterial virulence plasmids.</title>
        <authorList>
            <person name="Weisberg A.J."/>
            <person name="Davis E.W. II"/>
            <person name="Tabima J.R."/>
            <person name="Belcher M.S."/>
            <person name="Miller M."/>
            <person name="Kuo C.-H."/>
            <person name="Loper J.E."/>
            <person name="Grunwald N.J."/>
            <person name="Putnam M.L."/>
            <person name="Chang J.H."/>
        </authorList>
    </citation>
    <scope>NUCLEOTIDE SEQUENCE</scope>
    <source>
        <strain evidence="7">W2/73</strain>
    </source>
</reference>
<dbReference type="KEGG" id="arui:G6M88_19225"/>
<evidence type="ECO:0000256" key="2">
    <source>
        <dbReference type="ARBA" id="ARBA00005695"/>
    </source>
</evidence>
<protein>
    <submittedName>
        <fullName evidence="7">ABC transporter substrate-binding protein</fullName>
    </submittedName>
</protein>
<dbReference type="InterPro" id="IPR030678">
    <property type="entry name" value="Peptide/Ni-bd"/>
</dbReference>
<evidence type="ECO:0000259" key="5">
    <source>
        <dbReference type="Pfam" id="PF00496"/>
    </source>
</evidence>
<evidence type="ECO:0000313" key="8">
    <source>
        <dbReference type="Proteomes" id="UP000663912"/>
    </source>
</evidence>
<evidence type="ECO:0000313" key="6">
    <source>
        <dbReference type="EMBL" id="NTF37420.1"/>
    </source>
</evidence>
<dbReference type="InterPro" id="IPR000914">
    <property type="entry name" value="SBP_5_dom"/>
</dbReference>
<dbReference type="RefSeq" id="WP_065698798.1">
    <property type="nucleotide sequence ID" value="NZ_CP049207.1"/>
</dbReference>
<dbReference type="GO" id="GO:0015833">
    <property type="term" value="P:peptide transport"/>
    <property type="evidence" value="ECO:0007669"/>
    <property type="project" value="TreeGrafter"/>
</dbReference>
<dbReference type="EMBL" id="CP049207">
    <property type="protein sequence ID" value="QTG02525.1"/>
    <property type="molecule type" value="Genomic_DNA"/>
</dbReference>
<feature type="signal peptide" evidence="4">
    <location>
        <begin position="1"/>
        <end position="22"/>
    </location>
</feature>
<dbReference type="InterPro" id="IPR039424">
    <property type="entry name" value="SBP_5"/>
</dbReference>
<evidence type="ECO:0000256" key="3">
    <source>
        <dbReference type="ARBA" id="ARBA00022729"/>
    </source>
</evidence>
<evidence type="ECO:0000313" key="9">
    <source>
        <dbReference type="Proteomes" id="UP000822331"/>
    </source>
</evidence>
<keyword evidence="3 4" id="KW-0732">Signal</keyword>
<feature type="domain" description="Solute-binding protein family 5" evidence="5">
    <location>
        <begin position="66"/>
        <end position="417"/>
    </location>
</feature>
<accession>A0AAE7R5R0</accession>
<dbReference type="PANTHER" id="PTHR30290:SF38">
    <property type="entry name" value="D,D-DIPEPTIDE-BINDING PERIPLASMIC PROTEIN DDPA-RELATED"/>
    <property type="match status" value="1"/>
</dbReference>
<dbReference type="AlphaFoldDB" id="A0AAE7R5R0"/>
<dbReference type="GO" id="GO:0043190">
    <property type="term" value="C:ATP-binding cassette (ABC) transporter complex"/>
    <property type="evidence" value="ECO:0007669"/>
    <property type="project" value="InterPro"/>
</dbReference>
<dbReference type="SUPFAM" id="SSF53850">
    <property type="entry name" value="Periplasmic binding protein-like II"/>
    <property type="match status" value="1"/>
</dbReference>
<dbReference type="Gene3D" id="3.90.76.10">
    <property type="entry name" value="Dipeptide-binding Protein, Domain 1"/>
    <property type="match status" value="1"/>
</dbReference>
<keyword evidence="9" id="KW-1185">Reference proteome</keyword>
<dbReference type="Pfam" id="PF00496">
    <property type="entry name" value="SBP_bac_5"/>
    <property type="match status" value="1"/>
</dbReference>
<dbReference type="GO" id="GO:1904680">
    <property type="term" value="F:peptide transmembrane transporter activity"/>
    <property type="evidence" value="ECO:0007669"/>
    <property type="project" value="TreeGrafter"/>
</dbReference>
<comment type="similarity">
    <text evidence="2">Belongs to the bacterial solute-binding protein 5 family.</text>
</comment>
<reference evidence="6 9" key="1">
    <citation type="journal article" date="2020" name="Science">
        <title>Unexpected conservation and global transmission of agrobacterial virulence plasmids.</title>
        <authorList>
            <person name="Weisberg A.J."/>
            <person name="Davis E.W. 2nd"/>
            <person name="Tabima J."/>
            <person name="Belcher M.S."/>
            <person name="Miller M."/>
            <person name="Kuo C.H."/>
            <person name="Loper J.E."/>
            <person name="Grunwald N.J."/>
            <person name="Putnam M.L."/>
            <person name="Chang J.H."/>
        </authorList>
    </citation>
    <scope>NUCLEOTIDE SEQUENCE [LARGE SCALE GENOMIC DNA]</scope>
    <source>
        <strain evidence="6 9">A19/93</strain>
    </source>
</reference>